<feature type="region of interest" description="Disordered" evidence="1">
    <location>
        <begin position="22"/>
        <end position="46"/>
    </location>
</feature>
<dbReference type="Proteomes" id="UP000008744">
    <property type="component" value="Unassembled WGS sequence"/>
</dbReference>
<proteinExistence type="predicted"/>
<evidence type="ECO:0000313" key="3">
    <source>
        <dbReference type="Proteomes" id="UP000008744"/>
    </source>
</evidence>
<dbReference type="HOGENOM" id="CLU_2544988_0_0_1"/>
<reference evidence="2 3" key="1">
    <citation type="journal article" date="2007" name="Nature">
        <title>Evolution of genes and genomes on the Drosophila phylogeny.</title>
        <authorList>
            <consortium name="Drosophila 12 Genomes Consortium"/>
            <person name="Clark A.G."/>
            <person name="Eisen M.B."/>
            <person name="Smith D.R."/>
            <person name="Bergman C.M."/>
            <person name="Oliver B."/>
            <person name="Markow T.A."/>
            <person name="Kaufman T.C."/>
            <person name="Kellis M."/>
            <person name="Gelbart W."/>
            <person name="Iyer V.N."/>
            <person name="Pollard D.A."/>
            <person name="Sackton T.B."/>
            <person name="Larracuente A.M."/>
            <person name="Singh N.D."/>
            <person name="Abad J.P."/>
            <person name="Abt D.N."/>
            <person name="Adryan B."/>
            <person name="Aguade M."/>
            <person name="Akashi H."/>
            <person name="Anderson W.W."/>
            <person name="Aquadro C.F."/>
            <person name="Ardell D.H."/>
            <person name="Arguello R."/>
            <person name="Artieri C.G."/>
            <person name="Barbash D.A."/>
            <person name="Barker D."/>
            <person name="Barsanti P."/>
            <person name="Batterham P."/>
            <person name="Batzoglou S."/>
            <person name="Begun D."/>
            <person name="Bhutkar A."/>
            <person name="Blanco E."/>
            <person name="Bosak S.A."/>
            <person name="Bradley R.K."/>
            <person name="Brand A.D."/>
            <person name="Brent M.R."/>
            <person name="Brooks A.N."/>
            <person name="Brown R.H."/>
            <person name="Butlin R.K."/>
            <person name="Caggese C."/>
            <person name="Calvi B.R."/>
            <person name="Bernardo de Carvalho A."/>
            <person name="Caspi A."/>
            <person name="Castrezana S."/>
            <person name="Celniker S.E."/>
            <person name="Chang J.L."/>
            <person name="Chapple C."/>
            <person name="Chatterji S."/>
            <person name="Chinwalla A."/>
            <person name="Civetta A."/>
            <person name="Clifton S.W."/>
            <person name="Comeron J.M."/>
            <person name="Costello J.C."/>
            <person name="Coyne J.A."/>
            <person name="Daub J."/>
            <person name="David R.G."/>
            <person name="Delcher A.L."/>
            <person name="Delehaunty K."/>
            <person name="Do C.B."/>
            <person name="Ebling H."/>
            <person name="Edwards K."/>
            <person name="Eickbush T."/>
            <person name="Evans J.D."/>
            <person name="Filipski A."/>
            <person name="Findeiss S."/>
            <person name="Freyhult E."/>
            <person name="Fulton L."/>
            <person name="Fulton R."/>
            <person name="Garcia A.C."/>
            <person name="Gardiner A."/>
            <person name="Garfield D.A."/>
            <person name="Garvin B.E."/>
            <person name="Gibson G."/>
            <person name="Gilbert D."/>
            <person name="Gnerre S."/>
            <person name="Godfrey J."/>
            <person name="Good R."/>
            <person name="Gotea V."/>
            <person name="Gravely B."/>
            <person name="Greenberg A.J."/>
            <person name="Griffiths-Jones S."/>
            <person name="Gross S."/>
            <person name="Guigo R."/>
            <person name="Gustafson E.A."/>
            <person name="Haerty W."/>
            <person name="Hahn M.W."/>
            <person name="Halligan D.L."/>
            <person name="Halpern A.L."/>
            <person name="Halter G.M."/>
            <person name="Han M.V."/>
            <person name="Heger A."/>
            <person name="Hillier L."/>
            <person name="Hinrichs A.S."/>
            <person name="Holmes I."/>
            <person name="Hoskins R.A."/>
            <person name="Hubisz M.J."/>
            <person name="Hultmark D."/>
            <person name="Huntley M.A."/>
            <person name="Jaffe D.B."/>
            <person name="Jagadeeshan S."/>
            <person name="Jeck W.R."/>
            <person name="Johnson J."/>
            <person name="Jones C.D."/>
            <person name="Jordan W.C."/>
            <person name="Karpen G.H."/>
            <person name="Kataoka E."/>
            <person name="Keightley P.D."/>
            <person name="Kheradpour P."/>
            <person name="Kirkness E.F."/>
            <person name="Koerich L.B."/>
            <person name="Kristiansen K."/>
            <person name="Kudrna D."/>
            <person name="Kulathinal R.J."/>
            <person name="Kumar S."/>
            <person name="Kwok R."/>
            <person name="Lander E."/>
            <person name="Langley C.H."/>
            <person name="Lapoint R."/>
            <person name="Lazzaro B.P."/>
            <person name="Lee S.J."/>
            <person name="Levesque L."/>
            <person name="Li R."/>
            <person name="Lin C.F."/>
            <person name="Lin M.F."/>
            <person name="Lindblad-Toh K."/>
            <person name="Llopart A."/>
            <person name="Long M."/>
            <person name="Low L."/>
            <person name="Lozovsky E."/>
            <person name="Lu J."/>
            <person name="Luo M."/>
            <person name="Machado C.A."/>
            <person name="Makalowski W."/>
            <person name="Marzo M."/>
            <person name="Matsuda M."/>
            <person name="Matzkin L."/>
            <person name="McAllister B."/>
            <person name="McBride C.S."/>
            <person name="McKernan B."/>
            <person name="McKernan K."/>
            <person name="Mendez-Lago M."/>
            <person name="Minx P."/>
            <person name="Mollenhauer M.U."/>
            <person name="Montooth K."/>
            <person name="Mount S.M."/>
            <person name="Mu X."/>
            <person name="Myers E."/>
            <person name="Negre B."/>
            <person name="Newfeld S."/>
            <person name="Nielsen R."/>
            <person name="Noor M.A."/>
            <person name="O'Grady P."/>
            <person name="Pachter L."/>
            <person name="Papaceit M."/>
            <person name="Parisi M.J."/>
            <person name="Parisi M."/>
            <person name="Parts L."/>
            <person name="Pedersen J.S."/>
            <person name="Pesole G."/>
            <person name="Phillippy A.M."/>
            <person name="Ponting C.P."/>
            <person name="Pop M."/>
            <person name="Porcelli D."/>
            <person name="Powell J.R."/>
            <person name="Prohaska S."/>
            <person name="Pruitt K."/>
            <person name="Puig M."/>
            <person name="Quesneville H."/>
            <person name="Ram K.R."/>
            <person name="Rand D."/>
            <person name="Rasmussen M.D."/>
            <person name="Reed L.K."/>
            <person name="Reenan R."/>
            <person name="Reily A."/>
            <person name="Remington K.A."/>
            <person name="Rieger T.T."/>
            <person name="Ritchie M.G."/>
            <person name="Robin C."/>
            <person name="Rogers Y.H."/>
            <person name="Rohde C."/>
            <person name="Rozas J."/>
            <person name="Rubenfield M.J."/>
            <person name="Ruiz A."/>
            <person name="Russo S."/>
            <person name="Salzberg S.L."/>
            <person name="Sanchez-Gracia A."/>
            <person name="Saranga D.J."/>
            <person name="Sato H."/>
            <person name="Schaeffer S.W."/>
            <person name="Schatz M.C."/>
            <person name="Schlenke T."/>
            <person name="Schwartz R."/>
            <person name="Segarra C."/>
            <person name="Singh R.S."/>
            <person name="Sirot L."/>
            <person name="Sirota M."/>
            <person name="Sisneros N.B."/>
            <person name="Smith C.D."/>
            <person name="Smith T.F."/>
            <person name="Spieth J."/>
            <person name="Stage D.E."/>
            <person name="Stark A."/>
            <person name="Stephan W."/>
            <person name="Strausberg R.L."/>
            <person name="Strempel S."/>
            <person name="Sturgill D."/>
            <person name="Sutton G."/>
            <person name="Sutton G.G."/>
            <person name="Tao W."/>
            <person name="Teichmann S."/>
            <person name="Tobari Y.N."/>
            <person name="Tomimura Y."/>
            <person name="Tsolas J.M."/>
            <person name="Valente V.L."/>
            <person name="Venter E."/>
            <person name="Venter J.C."/>
            <person name="Vicario S."/>
            <person name="Vieira F.G."/>
            <person name="Vilella A.J."/>
            <person name="Villasante A."/>
            <person name="Walenz B."/>
            <person name="Wang J."/>
            <person name="Wasserman M."/>
            <person name="Watts T."/>
            <person name="Wilson D."/>
            <person name="Wilson R.K."/>
            <person name="Wing R.A."/>
            <person name="Wolfner M.F."/>
            <person name="Wong A."/>
            <person name="Wong G.K."/>
            <person name="Wu C.I."/>
            <person name="Wu G."/>
            <person name="Yamamoto D."/>
            <person name="Yang H.P."/>
            <person name="Yang S.P."/>
            <person name="Yorke J.A."/>
            <person name="Yoshida K."/>
            <person name="Zdobnov E."/>
            <person name="Zhang P."/>
            <person name="Zhang Y."/>
            <person name="Zimin A.V."/>
            <person name="Baldwin J."/>
            <person name="Abdouelleil A."/>
            <person name="Abdulkadir J."/>
            <person name="Abebe A."/>
            <person name="Abera B."/>
            <person name="Abreu J."/>
            <person name="Acer S.C."/>
            <person name="Aftuck L."/>
            <person name="Alexander A."/>
            <person name="An P."/>
            <person name="Anderson E."/>
            <person name="Anderson S."/>
            <person name="Arachi H."/>
            <person name="Azer M."/>
            <person name="Bachantsang P."/>
            <person name="Barry A."/>
            <person name="Bayul T."/>
            <person name="Berlin A."/>
            <person name="Bessette D."/>
            <person name="Bloom T."/>
            <person name="Blye J."/>
            <person name="Boguslavskiy L."/>
            <person name="Bonnet C."/>
            <person name="Boukhgalter B."/>
            <person name="Bourzgui I."/>
            <person name="Brown A."/>
            <person name="Cahill P."/>
            <person name="Channer S."/>
            <person name="Cheshatsang Y."/>
            <person name="Chuda L."/>
            <person name="Citroen M."/>
            <person name="Collymore A."/>
            <person name="Cooke P."/>
            <person name="Costello M."/>
            <person name="D'Aco K."/>
            <person name="Daza R."/>
            <person name="De Haan G."/>
            <person name="DeGray S."/>
            <person name="DeMaso C."/>
            <person name="Dhargay N."/>
            <person name="Dooley K."/>
            <person name="Dooley E."/>
            <person name="Doricent M."/>
            <person name="Dorje P."/>
            <person name="Dorjee K."/>
            <person name="Dupes A."/>
            <person name="Elong R."/>
            <person name="Falk J."/>
            <person name="Farina A."/>
            <person name="Faro S."/>
            <person name="Ferguson D."/>
            <person name="Fisher S."/>
            <person name="Foley C.D."/>
            <person name="Franke A."/>
            <person name="Friedrich D."/>
            <person name="Gadbois L."/>
            <person name="Gearin G."/>
            <person name="Gearin C.R."/>
            <person name="Giannoukos G."/>
            <person name="Goode T."/>
            <person name="Graham J."/>
            <person name="Grandbois E."/>
            <person name="Grewal S."/>
            <person name="Gyaltsen K."/>
            <person name="Hafez N."/>
            <person name="Hagos B."/>
            <person name="Hall J."/>
            <person name="Henson C."/>
            <person name="Hollinger A."/>
            <person name="Honan T."/>
            <person name="Huard M.D."/>
            <person name="Hughes L."/>
            <person name="Hurhula B."/>
            <person name="Husby M.E."/>
            <person name="Kamat A."/>
            <person name="Kanga B."/>
            <person name="Kashin S."/>
            <person name="Khazanovich D."/>
            <person name="Kisner P."/>
            <person name="Lance K."/>
            <person name="Lara M."/>
            <person name="Lee W."/>
            <person name="Lennon N."/>
            <person name="Letendre F."/>
            <person name="LeVine R."/>
            <person name="Lipovsky A."/>
            <person name="Liu X."/>
            <person name="Liu J."/>
            <person name="Liu S."/>
            <person name="Lokyitsang T."/>
            <person name="Lokyitsang Y."/>
            <person name="Lubonja R."/>
            <person name="Lui A."/>
            <person name="MacDonald P."/>
            <person name="Magnisalis V."/>
            <person name="Maru K."/>
            <person name="Matthews C."/>
            <person name="McCusker W."/>
            <person name="McDonough S."/>
            <person name="Mehta T."/>
            <person name="Meldrim J."/>
            <person name="Meneus L."/>
            <person name="Mihai O."/>
            <person name="Mihalev A."/>
            <person name="Mihova T."/>
            <person name="Mittelman R."/>
            <person name="Mlenga V."/>
            <person name="Montmayeur A."/>
            <person name="Mulrain L."/>
            <person name="Navidi A."/>
            <person name="Naylor J."/>
            <person name="Negash T."/>
            <person name="Nguyen T."/>
            <person name="Nguyen N."/>
            <person name="Nicol R."/>
            <person name="Norbu C."/>
            <person name="Norbu N."/>
            <person name="Novod N."/>
            <person name="O'Neill B."/>
            <person name="Osman S."/>
            <person name="Markiewicz E."/>
            <person name="Oyono O.L."/>
            <person name="Patti C."/>
            <person name="Phunkhang P."/>
            <person name="Pierre F."/>
            <person name="Priest M."/>
            <person name="Raghuraman S."/>
            <person name="Rege F."/>
            <person name="Reyes R."/>
            <person name="Rise C."/>
            <person name="Rogov P."/>
            <person name="Ross K."/>
            <person name="Ryan E."/>
            <person name="Settipalli S."/>
            <person name="Shea T."/>
            <person name="Sherpa N."/>
            <person name="Shi L."/>
            <person name="Shih D."/>
            <person name="Sparrow T."/>
            <person name="Spaulding J."/>
            <person name="Stalker J."/>
            <person name="Stange-Thomann N."/>
            <person name="Stavropoulos S."/>
            <person name="Stone C."/>
            <person name="Strader C."/>
            <person name="Tesfaye S."/>
            <person name="Thomson T."/>
            <person name="Thoulutsang Y."/>
            <person name="Thoulutsang D."/>
            <person name="Topham K."/>
            <person name="Topping I."/>
            <person name="Tsamla T."/>
            <person name="Vassiliev H."/>
            <person name="Vo A."/>
            <person name="Wangchuk T."/>
            <person name="Wangdi T."/>
            <person name="Weiand M."/>
            <person name="Wilkinson J."/>
            <person name="Wilson A."/>
            <person name="Yadav S."/>
            <person name="Young G."/>
            <person name="Yu Q."/>
            <person name="Zembek L."/>
            <person name="Zhong D."/>
            <person name="Zimmer A."/>
            <person name="Zwirko Z."/>
            <person name="Jaffe D.B."/>
            <person name="Alvarez P."/>
            <person name="Brockman W."/>
            <person name="Butler J."/>
            <person name="Chin C."/>
            <person name="Gnerre S."/>
            <person name="Grabherr M."/>
            <person name="Kleber M."/>
            <person name="Mauceli E."/>
            <person name="MacCallum I."/>
        </authorList>
    </citation>
    <scope>NUCLEOTIDE SEQUENCE [LARGE SCALE GENOMIC DNA]</scope>
    <source>
        <strain evidence="3">MSH-3 / Tucson 14011-0111.49</strain>
    </source>
</reference>
<feature type="compositionally biased region" description="Basic and acidic residues" evidence="1">
    <location>
        <begin position="22"/>
        <end position="43"/>
    </location>
</feature>
<name>B4IS99_DROPE</name>
<keyword evidence="3" id="KW-1185">Reference proteome</keyword>
<dbReference type="EMBL" id="CH698779">
    <property type="protein sequence ID" value="EDW25274.1"/>
    <property type="molecule type" value="Genomic_DNA"/>
</dbReference>
<gene>
    <name evidence="2" type="primary">Dper\GL17810</name>
    <name evidence="2" type="ORF">Dper_GL17810</name>
</gene>
<organism evidence="3">
    <name type="scientific">Drosophila persimilis</name>
    <name type="common">Fruit fly</name>
    <dbReference type="NCBI Taxonomy" id="7234"/>
    <lineage>
        <taxon>Eukaryota</taxon>
        <taxon>Metazoa</taxon>
        <taxon>Ecdysozoa</taxon>
        <taxon>Arthropoda</taxon>
        <taxon>Hexapoda</taxon>
        <taxon>Insecta</taxon>
        <taxon>Pterygota</taxon>
        <taxon>Neoptera</taxon>
        <taxon>Endopterygota</taxon>
        <taxon>Diptera</taxon>
        <taxon>Brachycera</taxon>
        <taxon>Muscomorpha</taxon>
        <taxon>Ephydroidea</taxon>
        <taxon>Drosophilidae</taxon>
        <taxon>Drosophila</taxon>
        <taxon>Sophophora</taxon>
    </lineage>
</organism>
<evidence type="ECO:0000256" key="1">
    <source>
        <dbReference type="SAM" id="MobiDB-lite"/>
    </source>
</evidence>
<accession>B4IS99</accession>
<evidence type="ECO:0000313" key="2">
    <source>
        <dbReference type="EMBL" id="EDW25274.1"/>
    </source>
</evidence>
<dbReference type="AlphaFoldDB" id="B4IS99"/>
<sequence length="83" mass="9122">MGTPLDGFLEIQYSQQKYMGDDVGRGGRIRERNRGHAGEDWRSECGPGIMEDARQTLEAVAGSWVSTDTLVPLMLADPKVGKI</sequence>
<protein>
    <submittedName>
        <fullName evidence="2">GL17810</fullName>
    </submittedName>
</protein>